<proteinExistence type="predicted"/>
<reference evidence="3 7" key="1">
    <citation type="submission" date="2018-04" db="EMBL/GenBank/DDBJ databases">
        <title>Pseudomonas sp. nov., isolated from mangrove soil.</title>
        <authorList>
            <person name="Chen C."/>
        </authorList>
    </citation>
    <scope>NUCLEOTIDE SEQUENCE [LARGE SCALE GENOMIC DNA]</scope>
    <source>
        <strain evidence="3 7">JCM 14246</strain>
    </source>
</reference>
<dbReference type="AlphaFoldDB" id="A0A061D3F6"/>
<dbReference type="Proteomes" id="UP001159292">
    <property type="component" value="Unassembled WGS sequence"/>
</dbReference>
<dbReference type="PANTHER" id="PTHR37805">
    <property type="entry name" value="CYTOPLASMIC PROTEIN-RELATED"/>
    <property type="match status" value="1"/>
</dbReference>
<dbReference type="RefSeq" id="WP_004423985.1">
    <property type="nucleotide sequence ID" value="NZ_CAJQNA010000183.1"/>
</dbReference>
<evidence type="ECO:0000313" key="6">
    <source>
        <dbReference type="EMBL" id="SUD61010.1"/>
    </source>
</evidence>
<dbReference type="EMBL" id="JAOCJE010000001">
    <property type="protein sequence ID" value="MDH1340639.1"/>
    <property type="molecule type" value="Genomic_DNA"/>
</dbReference>
<dbReference type="EMBL" id="UGUV01000002">
    <property type="protein sequence ID" value="SUD52663.1"/>
    <property type="molecule type" value="Genomic_DNA"/>
</dbReference>
<reference evidence="4 10" key="3">
    <citation type="submission" date="2018-10" db="EMBL/GenBank/DDBJ databases">
        <title>Transmission dynamics of multidrug resistant bacteria on intensive care unit surfaces.</title>
        <authorList>
            <person name="D'Souza A.W."/>
            <person name="Potter R.F."/>
            <person name="Wallace M."/>
            <person name="Shupe A."/>
            <person name="Patel S."/>
            <person name="Sun S."/>
            <person name="Gul D."/>
            <person name="Kwon J.H."/>
            <person name="Andleeb S."/>
            <person name="Burnham C.-A.D."/>
            <person name="Dantas G."/>
        </authorList>
    </citation>
    <scope>NUCLEOTIDE SEQUENCE [LARGE SCALE GENOMIC DNA]</scope>
    <source>
        <strain evidence="4 10">PO_271</strain>
    </source>
</reference>
<evidence type="ECO:0000313" key="7">
    <source>
        <dbReference type="Proteomes" id="UP000244052"/>
    </source>
</evidence>
<dbReference type="InterPro" id="IPR009921">
    <property type="entry name" value="YehS-like"/>
</dbReference>
<dbReference type="Pfam" id="PF07308">
    <property type="entry name" value="DUF1456"/>
    <property type="match status" value="2"/>
</dbReference>
<dbReference type="Proteomes" id="UP000272833">
    <property type="component" value="Unassembled WGS sequence"/>
</dbReference>
<dbReference type="Proteomes" id="UP000244052">
    <property type="component" value="Unassembled WGS sequence"/>
</dbReference>
<evidence type="ECO:0000313" key="1">
    <source>
        <dbReference type="EMBL" id="MDH0569119.1"/>
    </source>
</evidence>
<dbReference type="EMBL" id="JAOEET010000061">
    <property type="protein sequence ID" value="MDH0569119.1"/>
    <property type="molecule type" value="Genomic_DNA"/>
</dbReference>
<evidence type="ECO:0000313" key="5">
    <source>
        <dbReference type="EMBL" id="SUD52663.1"/>
    </source>
</evidence>
<reference evidence="1" key="4">
    <citation type="submission" date="2022-09" db="EMBL/GenBank/DDBJ databases">
        <title>Intensive care unit water sources are persistently colonized with multi-drug resistant bacteria and are the site of extensive horizontal gene transfer of antibiotic resistance genes.</title>
        <authorList>
            <person name="Diorio-Toth L."/>
        </authorList>
    </citation>
    <scope>NUCLEOTIDE SEQUENCE</scope>
    <source>
        <strain evidence="2">GD03704</strain>
        <strain evidence="1">GD04000</strain>
    </source>
</reference>
<protein>
    <submittedName>
        <fullName evidence="3">DUF1456 domain-containing protein</fullName>
    </submittedName>
    <submittedName>
        <fullName evidence="1">DUF1456 family protein</fullName>
    </submittedName>
    <submittedName>
        <fullName evidence="5">Protein of uncharacterized function (DUF1456)</fullName>
    </submittedName>
</protein>
<organism evidence="5 9">
    <name type="scientific">Ectopseudomonas oleovorans</name>
    <name type="common">Pseudomonas oleovorans</name>
    <dbReference type="NCBI Taxonomy" id="301"/>
    <lineage>
        <taxon>Bacteria</taxon>
        <taxon>Pseudomonadati</taxon>
        <taxon>Pseudomonadota</taxon>
        <taxon>Gammaproteobacteria</taxon>
        <taxon>Pseudomonadales</taxon>
        <taxon>Pseudomonadaceae</taxon>
        <taxon>Ectopseudomonas</taxon>
    </lineage>
</organism>
<dbReference type="Proteomes" id="UP001161697">
    <property type="component" value="Unassembled WGS sequence"/>
</dbReference>
<accession>A0A379JXF0</accession>
<name>A0A061D3F6_ECTOL</name>
<dbReference type="PANTHER" id="PTHR37805:SF1">
    <property type="entry name" value="CYTOPLASMIC PROTEIN"/>
    <property type="match status" value="1"/>
</dbReference>
<dbReference type="Proteomes" id="UP000254084">
    <property type="component" value="Unassembled WGS sequence"/>
</dbReference>
<dbReference type="EMBL" id="QASO01000069">
    <property type="protein sequence ID" value="PTU78852.1"/>
    <property type="molecule type" value="Genomic_DNA"/>
</dbReference>
<evidence type="ECO:0000313" key="3">
    <source>
        <dbReference type="EMBL" id="PTU78852.1"/>
    </source>
</evidence>
<dbReference type="Proteomes" id="UP000255303">
    <property type="component" value="Unassembled WGS sequence"/>
</dbReference>
<dbReference type="EMBL" id="UGUW01000004">
    <property type="protein sequence ID" value="SUD61010.1"/>
    <property type="molecule type" value="Genomic_DNA"/>
</dbReference>
<reference evidence="8 9" key="2">
    <citation type="submission" date="2018-06" db="EMBL/GenBank/DDBJ databases">
        <authorList>
            <consortium name="Pathogen Informatics"/>
            <person name="Doyle S."/>
        </authorList>
    </citation>
    <scope>NUCLEOTIDE SEQUENCE [LARGE SCALE GENOMIC DNA]</scope>
    <source>
        <strain evidence="5 9">NCTC10692</strain>
        <strain evidence="6 8">NCTC10860</strain>
    </source>
</reference>
<accession>A0A061D3F6</accession>
<evidence type="ECO:0000313" key="10">
    <source>
        <dbReference type="Proteomes" id="UP000272833"/>
    </source>
</evidence>
<keyword evidence="7" id="KW-1185">Reference proteome</keyword>
<evidence type="ECO:0000313" key="9">
    <source>
        <dbReference type="Proteomes" id="UP000255303"/>
    </source>
</evidence>
<accession>A0A2T5PMC4</accession>
<evidence type="ECO:0000313" key="4">
    <source>
        <dbReference type="EMBL" id="RRW39015.1"/>
    </source>
</evidence>
<evidence type="ECO:0000313" key="8">
    <source>
        <dbReference type="Proteomes" id="UP000254084"/>
    </source>
</evidence>
<sequence>MLNNDVLRSLRYLLDVSDGKLEELCRLADYPVEPGLISACLLREDEPGYRSCSDVLLAHVLEGLVFYKRGKDVSRPRLPVEKRLSNNLILKKLRVAFELRDDDIQALLQAVDLPMTKAELGALFRAPGHKHFRECGDQILRNFLRGLTLRERGKSD</sequence>
<dbReference type="EMBL" id="RHRS01000002">
    <property type="protein sequence ID" value="RRW39015.1"/>
    <property type="molecule type" value="Genomic_DNA"/>
</dbReference>
<dbReference type="GeneID" id="300415795"/>
<evidence type="ECO:0000313" key="2">
    <source>
        <dbReference type="EMBL" id="MDH1340639.1"/>
    </source>
</evidence>
<gene>
    <name evidence="3" type="ORF">DBO86_11805</name>
    <name evidence="4" type="ORF">EGJ44_01150</name>
    <name evidence="2" type="ORF">N5J11_15675</name>
    <name evidence="1" type="ORF">N7671_18305</name>
    <name evidence="5" type="ORF">NCTC10692_03152</name>
    <name evidence="6" type="ORF">NCTC10860_03375</name>
</gene>